<dbReference type="GO" id="GO:0007155">
    <property type="term" value="P:cell adhesion"/>
    <property type="evidence" value="ECO:0007669"/>
    <property type="project" value="InterPro"/>
</dbReference>
<evidence type="ECO:0000313" key="3">
    <source>
        <dbReference type="Proteomes" id="UP000649604"/>
    </source>
</evidence>
<dbReference type="EMBL" id="WJJP01000068">
    <property type="protein sequence ID" value="MBD3323391.1"/>
    <property type="molecule type" value="Genomic_DNA"/>
</dbReference>
<dbReference type="InterPro" id="IPR028974">
    <property type="entry name" value="TSP_type-3_rpt"/>
</dbReference>
<reference evidence="2" key="1">
    <citation type="submission" date="2019-11" db="EMBL/GenBank/DDBJ databases">
        <title>Microbial mats filling the niche in hypersaline microbial mats.</title>
        <authorList>
            <person name="Wong H.L."/>
            <person name="Macleod F.I."/>
            <person name="White R.A. III"/>
            <person name="Burns B.P."/>
        </authorList>
    </citation>
    <scope>NUCLEOTIDE SEQUENCE</scope>
    <source>
        <strain evidence="2">Rbin_158</strain>
    </source>
</reference>
<dbReference type="Pfam" id="PF02412">
    <property type="entry name" value="TSP_3"/>
    <property type="match status" value="1"/>
</dbReference>
<evidence type="ECO:0000256" key="1">
    <source>
        <dbReference type="ARBA" id="ARBA00022729"/>
    </source>
</evidence>
<comment type="caution">
    <text evidence="2">The sequence shown here is derived from an EMBL/GenBank/DDBJ whole genome shotgun (WGS) entry which is preliminary data.</text>
</comment>
<organism evidence="2 3">
    <name type="scientific">candidate division KSB3 bacterium</name>
    <dbReference type="NCBI Taxonomy" id="2044937"/>
    <lineage>
        <taxon>Bacteria</taxon>
        <taxon>candidate division KSB3</taxon>
    </lineage>
</organism>
<keyword evidence="1" id="KW-0732">Signal</keyword>
<dbReference type="InterPro" id="IPR003367">
    <property type="entry name" value="Thrombospondin_3-like_rpt"/>
</dbReference>
<dbReference type="GO" id="GO:0005509">
    <property type="term" value="F:calcium ion binding"/>
    <property type="evidence" value="ECO:0007669"/>
    <property type="project" value="InterPro"/>
</dbReference>
<dbReference type="AlphaFoldDB" id="A0A9D5JSW8"/>
<protein>
    <submittedName>
        <fullName evidence="2">Uncharacterized protein</fullName>
    </submittedName>
</protein>
<sequence length="327" mass="34628">MSQKTRMLLIVSLVGLILAGVIAGCELFDRNSQPSPTDPAASGPLNATYGDEDGEFFTYYPGTNPGIEVTADFTTYHRDGQPYDDGGHGWVLHATWRDGDRSVVVDVTVKFTIDPATGLGTASIPPSFLNLVFKEAHERYAATQDEAYPDAALWHQRPGLYLNVFADTGTYQYYDFGGSELGNWSFGGSLQDLVADLGLGWDPSQPQLTALAVLIDLGDPITLIGSRQTVDPNDIDGDGVPNAEDNCPEVANADQANSDGDSLGDACDTCTEADTDCACEVLGGTMGGGECASYECQFSPPFTSDDFGDACNSGASVVAYCGECQIT</sequence>
<accession>A0A9D5JSW8</accession>
<dbReference type="SUPFAM" id="SSF103647">
    <property type="entry name" value="TSP type-3 repeat"/>
    <property type="match status" value="1"/>
</dbReference>
<dbReference type="PROSITE" id="PS51257">
    <property type="entry name" value="PROKAR_LIPOPROTEIN"/>
    <property type="match status" value="1"/>
</dbReference>
<dbReference type="Gene3D" id="4.10.1080.10">
    <property type="entry name" value="TSP type-3 repeat"/>
    <property type="match status" value="1"/>
</dbReference>
<dbReference type="Proteomes" id="UP000649604">
    <property type="component" value="Unassembled WGS sequence"/>
</dbReference>
<proteinExistence type="predicted"/>
<name>A0A9D5JSW8_9BACT</name>
<evidence type="ECO:0000313" key="2">
    <source>
        <dbReference type="EMBL" id="MBD3323391.1"/>
    </source>
</evidence>
<gene>
    <name evidence="2" type="ORF">GF339_02335</name>
</gene>